<dbReference type="EMBL" id="JACQCR010000019">
    <property type="protein sequence ID" value="MBI3630871.1"/>
    <property type="molecule type" value="Genomic_DNA"/>
</dbReference>
<proteinExistence type="predicted"/>
<dbReference type="GO" id="GO:0050333">
    <property type="term" value="F:thiamine triphosphate phosphatase activity"/>
    <property type="evidence" value="ECO:0007669"/>
    <property type="project" value="InterPro"/>
</dbReference>
<evidence type="ECO:0000313" key="3">
    <source>
        <dbReference type="Proteomes" id="UP000753196"/>
    </source>
</evidence>
<dbReference type="PANTHER" id="PTHR14586">
    <property type="entry name" value="THIAMINE-TRIPHOSPHATASE"/>
    <property type="match status" value="1"/>
</dbReference>
<reference evidence="2" key="1">
    <citation type="submission" date="2020-07" db="EMBL/GenBank/DDBJ databases">
        <title>Huge and variable diversity of episymbiotic CPR bacteria and DPANN archaea in groundwater ecosystems.</title>
        <authorList>
            <person name="He C.Y."/>
            <person name="Keren R."/>
            <person name="Whittaker M."/>
            <person name="Farag I.F."/>
            <person name="Doudna J."/>
            <person name="Cate J.H.D."/>
            <person name="Banfield J.F."/>
        </authorList>
    </citation>
    <scope>NUCLEOTIDE SEQUENCE</scope>
    <source>
        <strain evidence="2">NC_groundwater_973_Pr1_S-0.2um_54_13</strain>
    </source>
</reference>
<accession>A0A932QXX7</accession>
<gene>
    <name evidence="2" type="ORF">HY221_00860</name>
</gene>
<feature type="domain" description="CYTH" evidence="1">
    <location>
        <begin position="1"/>
        <end position="179"/>
    </location>
</feature>
<dbReference type="AlphaFoldDB" id="A0A932QXX7"/>
<dbReference type="SMART" id="SM01118">
    <property type="entry name" value="CYTH"/>
    <property type="match status" value="1"/>
</dbReference>
<sequence>MIEVEKKFILTGEEEARLLKGAEFIGQRMMTDVYYDTADYALTMRDWWLRNRDGRFELKCRLKTDRAQFGDEIEGEETIRQKMNIGAGEDLACDLAIHGYAPFCTCRTMRRKYRKGLFTIDCDAADMDGFVYHVAEIELMVSNPSEADEAMERIMTFARNEGLATGHVAGKIAAFLREKKPDHYRALARHARGSE</sequence>
<dbReference type="PROSITE" id="PS51707">
    <property type="entry name" value="CYTH"/>
    <property type="match status" value="1"/>
</dbReference>
<evidence type="ECO:0000313" key="2">
    <source>
        <dbReference type="EMBL" id="MBI3630871.1"/>
    </source>
</evidence>
<protein>
    <submittedName>
        <fullName evidence="2">CYTH domain-containing protein</fullName>
    </submittedName>
</protein>
<organism evidence="2 3">
    <name type="scientific">Candidatus Sungiibacteriota bacterium</name>
    <dbReference type="NCBI Taxonomy" id="2750080"/>
    <lineage>
        <taxon>Bacteria</taxon>
        <taxon>Candidatus Sungiibacteriota</taxon>
    </lineage>
</organism>
<dbReference type="GO" id="GO:0000287">
    <property type="term" value="F:magnesium ion binding"/>
    <property type="evidence" value="ECO:0007669"/>
    <property type="project" value="TreeGrafter"/>
</dbReference>
<dbReference type="PANTHER" id="PTHR14586:SF1">
    <property type="entry name" value="THIAMINE-TRIPHOSPHATASE"/>
    <property type="match status" value="1"/>
</dbReference>
<dbReference type="InterPro" id="IPR039582">
    <property type="entry name" value="THTPA"/>
</dbReference>
<dbReference type="GO" id="GO:0042357">
    <property type="term" value="P:thiamine diphosphate metabolic process"/>
    <property type="evidence" value="ECO:0007669"/>
    <property type="project" value="TreeGrafter"/>
</dbReference>
<dbReference type="Pfam" id="PF01928">
    <property type="entry name" value="CYTH"/>
    <property type="match status" value="1"/>
</dbReference>
<evidence type="ECO:0000259" key="1">
    <source>
        <dbReference type="PROSITE" id="PS51707"/>
    </source>
</evidence>
<comment type="caution">
    <text evidence="2">The sequence shown here is derived from an EMBL/GenBank/DDBJ whole genome shotgun (WGS) entry which is preliminary data.</text>
</comment>
<dbReference type="Proteomes" id="UP000753196">
    <property type="component" value="Unassembled WGS sequence"/>
</dbReference>
<dbReference type="SUPFAM" id="SSF55154">
    <property type="entry name" value="CYTH-like phosphatases"/>
    <property type="match status" value="1"/>
</dbReference>
<dbReference type="Gene3D" id="2.40.320.10">
    <property type="entry name" value="Hypothetical Protein Pfu-838710-001"/>
    <property type="match status" value="1"/>
</dbReference>
<dbReference type="InterPro" id="IPR023577">
    <property type="entry name" value="CYTH_domain"/>
</dbReference>
<dbReference type="InterPro" id="IPR033469">
    <property type="entry name" value="CYTH-like_dom_sf"/>
</dbReference>
<name>A0A932QXX7_9BACT</name>